<protein>
    <submittedName>
        <fullName evidence="2">Uncharacterized protein</fullName>
    </submittedName>
</protein>
<evidence type="ECO:0000313" key="2">
    <source>
        <dbReference type="EMBL" id="KAK4171923.1"/>
    </source>
</evidence>
<feature type="compositionally biased region" description="Polar residues" evidence="1">
    <location>
        <begin position="195"/>
        <end position="214"/>
    </location>
</feature>
<name>A0AAN7A2Q6_9PEZI</name>
<evidence type="ECO:0000256" key="1">
    <source>
        <dbReference type="SAM" id="MobiDB-lite"/>
    </source>
</evidence>
<organism evidence="2 3">
    <name type="scientific">Triangularia setosa</name>
    <dbReference type="NCBI Taxonomy" id="2587417"/>
    <lineage>
        <taxon>Eukaryota</taxon>
        <taxon>Fungi</taxon>
        <taxon>Dikarya</taxon>
        <taxon>Ascomycota</taxon>
        <taxon>Pezizomycotina</taxon>
        <taxon>Sordariomycetes</taxon>
        <taxon>Sordariomycetidae</taxon>
        <taxon>Sordariales</taxon>
        <taxon>Podosporaceae</taxon>
        <taxon>Triangularia</taxon>
    </lineage>
</organism>
<dbReference type="AlphaFoldDB" id="A0AAN7A2Q6"/>
<proteinExistence type="predicted"/>
<feature type="region of interest" description="Disordered" evidence="1">
    <location>
        <begin position="162"/>
        <end position="227"/>
    </location>
</feature>
<reference evidence="2" key="1">
    <citation type="journal article" date="2023" name="Mol. Phylogenet. Evol.">
        <title>Genome-scale phylogeny and comparative genomics of the fungal order Sordariales.</title>
        <authorList>
            <person name="Hensen N."/>
            <person name="Bonometti L."/>
            <person name="Westerberg I."/>
            <person name="Brannstrom I.O."/>
            <person name="Guillou S."/>
            <person name="Cros-Aarteil S."/>
            <person name="Calhoun S."/>
            <person name="Haridas S."/>
            <person name="Kuo A."/>
            <person name="Mondo S."/>
            <person name="Pangilinan J."/>
            <person name="Riley R."/>
            <person name="LaButti K."/>
            <person name="Andreopoulos B."/>
            <person name="Lipzen A."/>
            <person name="Chen C."/>
            <person name="Yan M."/>
            <person name="Daum C."/>
            <person name="Ng V."/>
            <person name="Clum A."/>
            <person name="Steindorff A."/>
            <person name="Ohm R.A."/>
            <person name="Martin F."/>
            <person name="Silar P."/>
            <person name="Natvig D.O."/>
            <person name="Lalanne C."/>
            <person name="Gautier V."/>
            <person name="Ament-Velasquez S.L."/>
            <person name="Kruys A."/>
            <person name="Hutchinson M.I."/>
            <person name="Powell A.J."/>
            <person name="Barry K."/>
            <person name="Miller A.N."/>
            <person name="Grigoriev I.V."/>
            <person name="Debuchy R."/>
            <person name="Gladieux P."/>
            <person name="Hiltunen Thoren M."/>
            <person name="Johannesson H."/>
        </authorList>
    </citation>
    <scope>NUCLEOTIDE SEQUENCE</scope>
    <source>
        <strain evidence="2">CBS 892.96</strain>
    </source>
</reference>
<comment type="caution">
    <text evidence="2">The sequence shown here is derived from an EMBL/GenBank/DDBJ whole genome shotgun (WGS) entry which is preliminary data.</text>
</comment>
<reference evidence="2" key="2">
    <citation type="submission" date="2023-05" db="EMBL/GenBank/DDBJ databases">
        <authorList>
            <consortium name="Lawrence Berkeley National Laboratory"/>
            <person name="Steindorff A."/>
            <person name="Hensen N."/>
            <person name="Bonometti L."/>
            <person name="Westerberg I."/>
            <person name="Brannstrom I.O."/>
            <person name="Guillou S."/>
            <person name="Cros-Aarteil S."/>
            <person name="Calhoun S."/>
            <person name="Haridas S."/>
            <person name="Kuo A."/>
            <person name="Mondo S."/>
            <person name="Pangilinan J."/>
            <person name="Riley R."/>
            <person name="Labutti K."/>
            <person name="Andreopoulos B."/>
            <person name="Lipzen A."/>
            <person name="Chen C."/>
            <person name="Yanf M."/>
            <person name="Daum C."/>
            <person name="Ng V."/>
            <person name="Clum A."/>
            <person name="Ohm R."/>
            <person name="Martin F."/>
            <person name="Silar P."/>
            <person name="Natvig D."/>
            <person name="Lalanne C."/>
            <person name="Gautier V."/>
            <person name="Ament-Velasquez S.L."/>
            <person name="Kruys A."/>
            <person name="Hutchinson M.I."/>
            <person name="Powell A.J."/>
            <person name="Barry K."/>
            <person name="Miller A.N."/>
            <person name="Grigoriev I.V."/>
            <person name="Debuchy R."/>
            <person name="Gladieux P."/>
            <person name="Thoren M.H."/>
            <person name="Johannesson H."/>
        </authorList>
    </citation>
    <scope>NUCLEOTIDE SEQUENCE</scope>
    <source>
        <strain evidence="2">CBS 892.96</strain>
    </source>
</reference>
<dbReference type="Proteomes" id="UP001302321">
    <property type="component" value="Unassembled WGS sequence"/>
</dbReference>
<accession>A0AAN7A2Q6</accession>
<dbReference type="EMBL" id="MU866485">
    <property type="protein sequence ID" value="KAK4171923.1"/>
    <property type="molecule type" value="Genomic_DNA"/>
</dbReference>
<gene>
    <name evidence="2" type="ORF">QBC36DRAFT_294868</name>
</gene>
<keyword evidence="3" id="KW-1185">Reference proteome</keyword>
<evidence type="ECO:0000313" key="3">
    <source>
        <dbReference type="Proteomes" id="UP001302321"/>
    </source>
</evidence>
<sequence>MAAYRSTNLEPADLNIPATRIKGKPGAGLRKIPQSAQEWLESAVVHGLAVRTLGDLCRRGMDKLETLLDLIYLPSPTDAPRTPEKIAYSLGDALSIFACLVSLYNRLMKQLAATPTLEETRPLVDAPVARKFQDAGLTGSIPRRSALGRGVRNLGGAIANLRLQNQPQEDVERPDRASGYPNPRTSQNLREKNESTTSSESDGSNNGGTQTIISNEGLGATSRDATGPCLPSPRAPPEIVAVDFLVNFMAAIAIQIQPFGRKPVCVADAFEQNFRFGPVPGPVRIHTAVYRQKEGMRLPGVAPSDEVDAGGQQPLQLAASFLARIDGGIPCYRPRADGELFVAFEHQAQQPHETGLTNPLRHHHTLIISQDEFRLVSQLVLALLIWQMKGFEASRLIASAIGRYSDNEDDEDDEDDLASCTTTAYFRVARGI</sequence>